<keyword evidence="2 5" id="KW-0238">DNA-binding</keyword>
<evidence type="ECO:0000256" key="2">
    <source>
        <dbReference type="ARBA" id="ARBA00023125"/>
    </source>
</evidence>
<organism evidence="5 6">
    <name type="scientific">Actinoplanes xinjiangensis</name>
    <dbReference type="NCBI Taxonomy" id="512350"/>
    <lineage>
        <taxon>Bacteria</taxon>
        <taxon>Bacillati</taxon>
        <taxon>Actinomycetota</taxon>
        <taxon>Actinomycetes</taxon>
        <taxon>Micromonosporales</taxon>
        <taxon>Micromonosporaceae</taxon>
        <taxon>Actinoplanes</taxon>
    </lineage>
</organism>
<dbReference type="AlphaFoldDB" id="A0A316EI22"/>
<dbReference type="InterPro" id="IPR018060">
    <property type="entry name" value="HTH_AraC"/>
</dbReference>
<evidence type="ECO:0000259" key="4">
    <source>
        <dbReference type="PROSITE" id="PS01124"/>
    </source>
</evidence>
<dbReference type="SMART" id="SM00342">
    <property type="entry name" value="HTH_ARAC"/>
    <property type="match status" value="1"/>
</dbReference>
<dbReference type="Proteomes" id="UP000245697">
    <property type="component" value="Unassembled WGS sequence"/>
</dbReference>
<dbReference type="InterPro" id="IPR009057">
    <property type="entry name" value="Homeodomain-like_sf"/>
</dbReference>
<dbReference type="RefSeq" id="WP_109602242.1">
    <property type="nucleotide sequence ID" value="NZ_BONA01000090.1"/>
</dbReference>
<evidence type="ECO:0000256" key="3">
    <source>
        <dbReference type="ARBA" id="ARBA00023163"/>
    </source>
</evidence>
<dbReference type="InterPro" id="IPR050204">
    <property type="entry name" value="AraC_XylS_family_regulators"/>
</dbReference>
<accession>A0A316EI22</accession>
<keyword evidence="3" id="KW-0804">Transcription</keyword>
<reference evidence="5 6" key="1">
    <citation type="submission" date="2018-05" db="EMBL/GenBank/DDBJ databases">
        <title>Genomic Encyclopedia of Archaeal and Bacterial Type Strains, Phase II (KMG-II): from individual species to whole genera.</title>
        <authorList>
            <person name="Goeker M."/>
        </authorList>
    </citation>
    <scope>NUCLEOTIDE SEQUENCE [LARGE SCALE GENOMIC DNA]</scope>
    <source>
        <strain evidence="5 6">DSM 45184</strain>
    </source>
</reference>
<protein>
    <submittedName>
        <fullName evidence="5">AraC-like DNA-binding protein</fullName>
    </submittedName>
</protein>
<gene>
    <name evidence="5" type="ORF">BC793_13425</name>
</gene>
<keyword evidence="6" id="KW-1185">Reference proteome</keyword>
<dbReference type="PANTHER" id="PTHR46796:SF13">
    <property type="entry name" value="HTH-TYPE TRANSCRIPTIONAL ACTIVATOR RHAS"/>
    <property type="match status" value="1"/>
</dbReference>
<keyword evidence="1" id="KW-0805">Transcription regulation</keyword>
<feature type="domain" description="HTH araC/xylS-type" evidence="4">
    <location>
        <begin position="197"/>
        <end position="295"/>
    </location>
</feature>
<dbReference type="PANTHER" id="PTHR46796">
    <property type="entry name" value="HTH-TYPE TRANSCRIPTIONAL ACTIVATOR RHAS-RELATED"/>
    <property type="match status" value="1"/>
</dbReference>
<sequence length="305" mass="32068">MDVLSDVLAVMRTGRARSALVAWQAPWAQEFAPVPGAAGFHVMLRGSCVLLRDGAEPVRLAEGDIVFRAHGDGHALADAPGTRPIAPACAPAPAGGPPPRAGAGATVTLCGAYELDPDLVHPLVRDLPDLIHVPAGSDPRLAAVVDHLAAELTEPGPGSDALIPALLDTMLVHLLRTCLGGRHRTGWAAALADPVTAAALHAMHREPGRNWTVAGLAATGGLSRAPFARRFTGLLGRPPLTYLTWWRMTMAAGLLRRTDLTVGAVAGRVGYGSEFAFAAAFKRRFGMPPGRYRRRPGGADQEIDR</sequence>
<evidence type="ECO:0000313" key="6">
    <source>
        <dbReference type="Proteomes" id="UP000245697"/>
    </source>
</evidence>
<dbReference type="InterPro" id="IPR032783">
    <property type="entry name" value="AraC_lig"/>
</dbReference>
<dbReference type="Gene3D" id="1.10.10.60">
    <property type="entry name" value="Homeodomain-like"/>
    <property type="match status" value="2"/>
</dbReference>
<evidence type="ECO:0000313" key="5">
    <source>
        <dbReference type="EMBL" id="PWK31209.1"/>
    </source>
</evidence>
<comment type="caution">
    <text evidence="5">The sequence shown here is derived from an EMBL/GenBank/DDBJ whole genome shotgun (WGS) entry which is preliminary data.</text>
</comment>
<dbReference type="EMBL" id="QGGR01000034">
    <property type="protein sequence ID" value="PWK31209.1"/>
    <property type="molecule type" value="Genomic_DNA"/>
</dbReference>
<name>A0A316EI22_9ACTN</name>
<evidence type="ECO:0000256" key="1">
    <source>
        <dbReference type="ARBA" id="ARBA00023015"/>
    </source>
</evidence>
<dbReference type="SUPFAM" id="SSF46689">
    <property type="entry name" value="Homeodomain-like"/>
    <property type="match status" value="2"/>
</dbReference>
<dbReference type="GO" id="GO:0003700">
    <property type="term" value="F:DNA-binding transcription factor activity"/>
    <property type="evidence" value="ECO:0007669"/>
    <property type="project" value="InterPro"/>
</dbReference>
<dbReference type="Pfam" id="PF12852">
    <property type="entry name" value="Cupin_6"/>
    <property type="match status" value="1"/>
</dbReference>
<dbReference type="Pfam" id="PF12833">
    <property type="entry name" value="HTH_18"/>
    <property type="match status" value="1"/>
</dbReference>
<dbReference type="GO" id="GO:0043565">
    <property type="term" value="F:sequence-specific DNA binding"/>
    <property type="evidence" value="ECO:0007669"/>
    <property type="project" value="InterPro"/>
</dbReference>
<proteinExistence type="predicted"/>
<dbReference type="OrthoDB" id="241790at2"/>
<dbReference type="PROSITE" id="PS01124">
    <property type="entry name" value="HTH_ARAC_FAMILY_2"/>
    <property type="match status" value="1"/>
</dbReference>